<dbReference type="Pfam" id="PF02104">
    <property type="entry name" value="SURF1"/>
    <property type="match status" value="1"/>
</dbReference>
<dbReference type="PANTHER" id="PTHR23427:SF2">
    <property type="entry name" value="SURFEIT LOCUS PROTEIN 1"/>
    <property type="match status" value="1"/>
</dbReference>
<dbReference type="GO" id="GO:0005743">
    <property type="term" value="C:mitochondrial inner membrane"/>
    <property type="evidence" value="ECO:0007669"/>
    <property type="project" value="UniProtKB-SubCell"/>
</dbReference>
<sequence length="287" mass="31675">MMASLRLAVGRRTAVCGSSFVDMRSRMGRGITWTRGASKTAAGTAGEQDPVMKWLLLIIPASAFGLGTWQVKRLRWKQDLIADLECRTRAPPINLPPDPLEMPSLEYRHVRVRGTFDHGNEMIILPRSRLDKGQAEGRRGVVGRTSQHGAQVVTPFVCSDLGITVLVNRGFVPMSRVDPASRTKGQVEGEVDLVGVVRLSEPRSAFTPDDDPTNRRWHSRDVSKLAQAAGTFPIFLDAVADSTVPGGPLGGQTNVSLRNDHAQYLLTWYGLSALTLFLWFQKFVRKL</sequence>
<dbReference type="OMA" id="WYSRDVA"/>
<keyword evidence="6" id="KW-0999">Mitochondrion inner membrane</keyword>
<keyword evidence="6" id="KW-0496">Mitochondrion</keyword>
<accession>A0A8C4N5V7</accession>
<proteinExistence type="inferred from homology"/>
<comment type="similarity">
    <text evidence="2 6">Belongs to the SURF1 family.</text>
</comment>
<evidence type="ECO:0000256" key="6">
    <source>
        <dbReference type="RuleBase" id="RU363076"/>
    </source>
</evidence>
<name>A0A8C4N5V7_EPTBU</name>
<dbReference type="InterPro" id="IPR002994">
    <property type="entry name" value="Surf1/Shy1"/>
</dbReference>
<keyword evidence="4" id="KW-1133">Transmembrane helix</keyword>
<evidence type="ECO:0000256" key="2">
    <source>
        <dbReference type="ARBA" id="ARBA00007165"/>
    </source>
</evidence>
<keyword evidence="3" id="KW-0812">Transmembrane</keyword>
<evidence type="ECO:0000256" key="4">
    <source>
        <dbReference type="ARBA" id="ARBA00022989"/>
    </source>
</evidence>
<comment type="function">
    <text evidence="6">Probably involved in the biogenesis of the COX complex.</text>
</comment>
<reference evidence="7" key="2">
    <citation type="submission" date="2025-09" db="UniProtKB">
        <authorList>
            <consortium name="Ensembl"/>
        </authorList>
    </citation>
    <scope>IDENTIFICATION</scope>
</reference>
<comment type="subcellular location">
    <subcellularLocation>
        <location evidence="1">Membrane</location>
    </subcellularLocation>
    <subcellularLocation>
        <location evidence="6">Mitochondrion inner membrane</location>
        <topology evidence="6">Multi-pass membrane protein</topology>
    </subcellularLocation>
</comment>
<evidence type="ECO:0000256" key="1">
    <source>
        <dbReference type="ARBA" id="ARBA00004370"/>
    </source>
</evidence>
<reference evidence="7" key="1">
    <citation type="submission" date="2025-08" db="UniProtKB">
        <authorList>
            <consortium name="Ensembl"/>
        </authorList>
    </citation>
    <scope>IDENTIFICATION</scope>
</reference>
<evidence type="ECO:0000256" key="5">
    <source>
        <dbReference type="ARBA" id="ARBA00023136"/>
    </source>
</evidence>
<dbReference type="PANTHER" id="PTHR23427">
    <property type="entry name" value="SURFEIT LOCUS PROTEIN"/>
    <property type="match status" value="1"/>
</dbReference>
<organism evidence="7 8">
    <name type="scientific">Eptatretus burgeri</name>
    <name type="common">Inshore hagfish</name>
    <dbReference type="NCBI Taxonomy" id="7764"/>
    <lineage>
        <taxon>Eukaryota</taxon>
        <taxon>Metazoa</taxon>
        <taxon>Chordata</taxon>
        <taxon>Craniata</taxon>
        <taxon>Vertebrata</taxon>
        <taxon>Cyclostomata</taxon>
        <taxon>Myxini</taxon>
        <taxon>Myxiniformes</taxon>
        <taxon>Myxinidae</taxon>
        <taxon>Eptatretinae</taxon>
        <taxon>Eptatretus</taxon>
    </lineage>
</organism>
<evidence type="ECO:0000256" key="3">
    <source>
        <dbReference type="ARBA" id="ARBA00022692"/>
    </source>
</evidence>
<evidence type="ECO:0000313" key="7">
    <source>
        <dbReference type="Ensembl" id="ENSEBUP00000002860.1"/>
    </source>
</evidence>
<dbReference type="GO" id="GO:0033617">
    <property type="term" value="P:mitochondrial respiratory chain complex IV assembly"/>
    <property type="evidence" value="ECO:0007669"/>
    <property type="project" value="TreeGrafter"/>
</dbReference>
<evidence type="ECO:0000313" key="8">
    <source>
        <dbReference type="Proteomes" id="UP000694388"/>
    </source>
</evidence>
<dbReference type="CDD" id="cd06662">
    <property type="entry name" value="SURF1"/>
    <property type="match status" value="1"/>
</dbReference>
<protein>
    <recommendedName>
        <fullName evidence="6">SURF1-like protein</fullName>
    </recommendedName>
</protein>
<dbReference type="PROSITE" id="PS50895">
    <property type="entry name" value="SURF1"/>
    <property type="match status" value="1"/>
</dbReference>
<dbReference type="Proteomes" id="UP000694388">
    <property type="component" value="Unplaced"/>
</dbReference>
<dbReference type="Ensembl" id="ENSEBUT00000003222.1">
    <property type="protein sequence ID" value="ENSEBUP00000002860.1"/>
    <property type="gene ID" value="ENSEBUG00000002149.1"/>
</dbReference>
<dbReference type="AlphaFoldDB" id="A0A8C4N5V7"/>
<keyword evidence="8" id="KW-1185">Reference proteome</keyword>
<dbReference type="InterPro" id="IPR045214">
    <property type="entry name" value="Surf1/Surf4"/>
</dbReference>
<dbReference type="GeneTree" id="ENSGT00530000064194"/>
<keyword evidence="5" id="KW-0472">Membrane</keyword>